<gene>
    <name evidence="1" type="ORF">G647_07844</name>
</gene>
<protein>
    <submittedName>
        <fullName evidence="1">Uncharacterized protein</fullName>
    </submittedName>
</protein>
<organism evidence="1 2">
    <name type="scientific">Cladophialophora carrionii CBS 160.54</name>
    <dbReference type="NCBI Taxonomy" id="1279043"/>
    <lineage>
        <taxon>Eukaryota</taxon>
        <taxon>Fungi</taxon>
        <taxon>Dikarya</taxon>
        <taxon>Ascomycota</taxon>
        <taxon>Pezizomycotina</taxon>
        <taxon>Eurotiomycetes</taxon>
        <taxon>Chaetothyriomycetidae</taxon>
        <taxon>Chaetothyriales</taxon>
        <taxon>Herpotrichiellaceae</taxon>
        <taxon>Cladophialophora</taxon>
    </lineage>
</organism>
<proteinExistence type="predicted"/>
<dbReference type="Proteomes" id="UP000030678">
    <property type="component" value="Unassembled WGS sequence"/>
</dbReference>
<dbReference type="RefSeq" id="XP_008730378.1">
    <property type="nucleotide sequence ID" value="XM_008732156.1"/>
</dbReference>
<accession>V9D688</accession>
<dbReference type="GeneID" id="19986337"/>
<dbReference type="VEuPathDB" id="FungiDB:G647_07844"/>
<evidence type="ECO:0000313" key="1">
    <source>
        <dbReference type="EMBL" id="ETI21497.1"/>
    </source>
</evidence>
<name>V9D688_9EURO</name>
<dbReference type="EMBL" id="KB822707">
    <property type="protein sequence ID" value="ETI21497.1"/>
    <property type="molecule type" value="Genomic_DNA"/>
</dbReference>
<dbReference type="HOGENOM" id="CLU_2497703_0_0_1"/>
<evidence type="ECO:0000313" key="2">
    <source>
        <dbReference type="Proteomes" id="UP000030678"/>
    </source>
</evidence>
<dbReference type="AlphaFoldDB" id="V9D688"/>
<reference evidence="1 2" key="1">
    <citation type="submission" date="2013-03" db="EMBL/GenBank/DDBJ databases">
        <title>The Genome Sequence of Cladophialophora carrionii CBS 160.54.</title>
        <authorList>
            <consortium name="The Broad Institute Genomics Platform"/>
            <person name="Cuomo C."/>
            <person name="de Hoog S."/>
            <person name="Gorbushina A."/>
            <person name="Walker B."/>
            <person name="Young S.K."/>
            <person name="Zeng Q."/>
            <person name="Gargeya S."/>
            <person name="Fitzgerald M."/>
            <person name="Haas B."/>
            <person name="Abouelleil A."/>
            <person name="Allen A.W."/>
            <person name="Alvarado L."/>
            <person name="Arachchi H.M."/>
            <person name="Berlin A.M."/>
            <person name="Chapman S.B."/>
            <person name="Gainer-Dewar J."/>
            <person name="Goldberg J."/>
            <person name="Griggs A."/>
            <person name="Gujja S."/>
            <person name="Hansen M."/>
            <person name="Howarth C."/>
            <person name="Imamovic A."/>
            <person name="Ireland A."/>
            <person name="Larimer J."/>
            <person name="McCowan C."/>
            <person name="Murphy C."/>
            <person name="Pearson M."/>
            <person name="Poon T.W."/>
            <person name="Priest M."/>
            <person name="Roberts A."/>
            <person name="Saif S."/>
            <person name="Shea T."/>
            <person name="Sisk P."/>
            <person name="Sykes S."/>
            <person name="Wortman J."/>
            <person name="Nusbaum C."/>
            <person name="Birren B."/>
        </authorList>
    </citation>
    <scope>NUCLEOTIDE SEQUENCE [LARGE SCALE GENOMIC DNA]</scope>
    <source>
        <strain evidence="1 2">CBS 160.54</strain>
    </source>
</reference>
<sequence length="86" mass="9269">MQRVAVSGSIGTALFVSIGYRQTPRARCGQIAPRIFSLYMPTCTRGLLNNYMVEIAVFRPPLRVPSGCTKLSGSTLAGTSSSTRRS</sequence>